<protein>
    <submittedName>
        <fullName evidence="1">Uncharacterized protein</fullName>
    </submittedName>
</protein>
<gene>
    <name evidence="1" type="ORF">CGI_10002635</name>
</gene>
<dbReference type="HOGENOM" id="CLU_2707223_0_0_1"/>
<dbReference type="AlphaFoldDB" id="K1PTI7"/>
<evidence type="ECO:0000313" key="1">
    <source>
        <dbReference type="EMBL" id="EKC22214.1"/>
    </source>
</evidence>
<dbReference type="EMBL" id="JH818715">
    <property type="protein sequence ID" value="EKC22214.1"/>
    <property type="molecule type" value="Genomic_DNA"/>
</dbReference>
<reference evidence="1" key="1">
    <citation type="journal article" date="2012" name="Nature">
        <title>The oyster genome reveals stress adaptation and complexity of shell formation.</title>
        <authorList>
            <person name="Zhang G."/>
            <person name="Fang X."/>
            <person name="Guo X."/>
            <person name="Li L."/>
            <person name="Luo R."/>
            <person name="Xu F."/>
            <person name="Yang P."/>
            <person name="Zhang L."/>
            <person name="Wang X."/>
            <person name="Qi H."/>
            <person name="Xiong Z."/>
            <person name="Que H."/>
            <person name="Xie Y."/>
            <person name="Holland P.W."/>
            <person name="Paps J."/>
            <person name="Zhu Y."/>
            <person name="Wu F."/>
            <person name="Chen Y."/>
            <person name="Wang J."/>
            <person name="Peng C."/>
            <person name="Meng J."/>
            <person name="Yang L."/>
            <person name="Liu J."/>
            <person name="Wen B."/>
            <person name="Zhang N."/>
            <person name="Huang Z."/>
            <person name="Zhu Q."/>
            <person name="Feng Y."/>
            <person name="Mount A."/>
            <person name="Hedgecock D."/>
            <person name="Xu Z."/>
            <person name="Liu Y."/>
            <person name="Domazet-Loso T."/>
            <person name="Du Y."/>
            <person name="Sun X."/>
            <person name="Zhang S."/>
            <person name="Liu B."/>
            <person name="Cheng P."/>
            <person name="Jiang X."/>
            <person name="Li J."/>
            <person name="Fan D."/>
            <person name="Wang W."/>
            <person name="Fu W."/>
            <person name="Wang T."/>
            <person name="Wang B."/>
            <person name="Zhang J."/>
            <person name="Peng Z."/>
            <person name="Li Y."/>
            <person name="Li N."/>
            <person name="Wang J."/>
            <person name="Chen M."/>
            <person name="He Y."/>
            <person name="Tan F."/>
            <person name="Song X."/>
            <person name="Zheng Q."/>
            <person name="Huang R."/>
            <person name="Yang H."/>
            <person name="Du X."/>
            <person name="Chen L."/>
            <person name="Yang M."/>
            <person name="Gaffney P.M."/>
            <person name="Wang S."/>
            <person name="Luo L."/>
            <person name="She Z."/>
            <person name="Ming Y."/>
            <person name="Huang W."/>
            <person name="Zhang S."/>
            <person name="Huang B."/>
            <person name="Zhang Y."/>
            <person name="Qu T."/>
            <person name="Ni P."/>
            <person name="Miao G."/>
            <person name="Wang J."/>
            <person name="Wang Q."/>
            <person name="Steinberg C.E."/>
            <person name="Wang H."/>
            <person name="Li N."/>
            <person name="Qian L."/>
            <person name="Zhang G."/>
            <person name="Li Y."/>
            <person name="Yang H."/>
            <person name="Liu X."/>
            <person name="Wang J."/>
            <person name="Yin Y."/>
            <person name="Wang J."/>
        </authorList>
    </citation>
    <scope>NUCLEOTIDE SEQUENCE [LARGE SCALE GENOMIC DNA]</scope>
    <source>
        <strain evidence="1">05x7-T-G4-1.051#20</strain>
    </source>
</reference>
<proteinExistence type="predicted"/>
<name>K1PTI7_MAGGI</name>
<organism evidence="1">
    <name type="scientific">Magallana gigas</name>
    <name type="common">Pacific oyster</name>
    <name type="synonym">Crassostrea gigas</name>
    <dbReference type="NCBI Taxonomy" id="29159"/>
    <lineage>
        <taxon>Eukaryota</taxon>
        <taxon>Metazoa</taxon>
        <taxon>Spiralia</taxon>
        <taxon>Lophotrochozoa</taxon>
        <taxon>Mollusca</taxon>
        <taxon>Bivalvia</taxon>
        <taxon>Autobranchia</taxon>
        <taxon>Pteriomorphia</taxon>
        <taxon>Ostreida</taxon>
        <taxon>Ostreoidea</taxon>
        <taxon>Ostreidae</taxon>
        <taxon>Magallana</taxon>
    </lineage>
</organism>
<dbReference type="InParanoid" id="K1PTI7"/>
<accession>K1PTI7</accession>
<sequence>MLGCLCSTVFDRGDLCSVSNCLLTVMGVYVETGFTGDGESLDAVYVPFFLKGVNLPLGLDLPGGETFLPINSN</sequence>